<dbReference type="InterPro" id="IPR023214">
    <property type="entry name" value="HAD_sf"/>
</dbReference>
<sequence>MKKMIHLDCDGVIADWRLYMETHHFKEFTVAQFNAMDPCRRSTILQEVYRKDKDLFAKLPVIPKIGRLIYHLNKTGEPWGILTSAGEDHPDYNHAAESKRQWLYNRFGIPRHNVIVTENSHQKVQYADPESLLIDDFGRNCREWVEAGGKAIWVHTGAPNVDAVIDAVDDFIHDRAMFTESLISV</sequence>
<gene>
    <name evidence="1" type="ORF">DERBICUS_223</name>
</gene>
<evidence type="ECO:0000313" key="2">
    <source>
        <dbReference type="Proteomes" id="UP000295398"/>
    </source>
</evidence>
<reference evidence="1 2" key="1">
    <citation type="submission" date="2019-02" db="EMBL/GenBank/DDBJ databases">
        <authorList>
            <person name="Webb C.J."/>
            <person name="Sharma R."/>
            <person name="Berg J.A."/>
            <person name="Payne A.M."/>
            <person name="Fajardo C.P."/>
            <person name="Breakwell D.P."/>
            <person name="Hope S."/>
            <person name="Grose J.H."/>
        </authorList>
    </citation>
    <scope>NUCLEOTIDE SEQUENCE [LARGE SCALE GENOMIC DNA]</scope>
</reference>
<dbReference type="Gene3D" id="3.40.50.1000">
    <property type="entry name" value="HAD superfamily/HAD-like"/>
    <property type="match status" value="1"/>
</dbReference>
<organism evidence="1 2">
    <name type="scientific">Erwinia phage Derbicus</name>
    <dbReference type="NCBI Taxonomy" id="2530027"/>
    <lineage>
        <taxon>Viruses</taxon>
        <taxon>Duplodnaviria</taxon>
        <taxon>Heunggongvirae</taxon>
        <taxon>Uroviricota</taxon>
        <taxon>Caudoviricetes</taxon>
        <taxon>Chimalliviridae</taxon>
        <taxon>Derbicusvirus</taxon>
        <taxon>Derbicusvirus derbicus</taxon>
    </lineage>
</organism>
<dbReference type="SUPFAM" id="SSF56784">
    <property type="entry name" value="HAD-like"/>
    <property type="match status" value="1"/>
</dbReference>
<proteinExistence type="predicted"/>
<accession>A0A482IKF4</accession>
<evidence type="ECO:0000313" key="1">
    <source>
        <dbReference type="EMBL" id="QBP07649.1"/>
    </source>
</evidence>
<dbReference type="EMBL" id="MK514282">
    <property type="protein sequence ID" value="QBP07649.1"/>
    <property type="molecule type" value="Genomic_DNA"/>
</dbReference>
<name>A0A482IKF4_9CAUD</name>
<dbReference type="Proteomes" id="UP000295398">
    <property type="component" value="Segment"/>
</dbReference>
<keyword evidence="2" id="KW-1185">Reference proteome</keyword>
<protein>
    <submittedName>
        <fullName evidence="1">Uncharacterized protein</fullName>
    </submittedName>
</protein>
<dbReference type="InterPro" id="IPR036412">
    <property type="entry name" value="HAD-like_sf"/>
</dbReference>